<proteinExistence type="inferred from homology"/>
<dbReference type="STRING" id="1123243.SAMN02745190_01944"/>
<comment type="similarity">
    <text evidence="2 8">Belongs to the BioY family.</text>
</comment>
<dbReference type="PIRSF" id="PIRSF016661">
    <property type="entry name" value="BioY"/>
    <property type="match status" value="1"/>
</dbReference>
<evidence type="ECO:0000256" key="8">
    <source>
        <dbReference type="PIRNR" id="PIRNR016661"/>
    </source>
</evidence>
<feature type="transmembrane region" description="Helical" evidence="9">
    <location>
        <begin position="50"/>
        <end position="67"/>
    </location>
</feature>
<feature type="transmembrane region" description="Helical" evidence="9">
    <location>
        <begin position="74"/>
        <end position="92"/>
    </location>
</feature>
<keyword evidence="3 8" id="KW-0813">Transport</keyword>
<evidence type="ECO:0000256" key="9">
    <source>
        <dbReference type="SAM" id="Phobius"/>
    </source>
</evidence>
<dbReference type="RefSeq" id="WP_094756579.1">
    <property type="nucleotide sequence ID" value="NZ_FQUG01000007.1"/>
</dbReference>
<reference evidence="10 11" key="1">
    <citation type="submission" date="2016-11" db="EMBL/GenBank/DDBJ databases">
        <authorList>
            <person name="Jaros S."/>
            <person name="Januszkiewicz K."/>
            <person name="Wedrychowicz H."/>
        </authorList>
    </citation>
    <scope>NUCLEOTIDE SEQUENCE [LARGE SCALE GENOMIC DNA]</scope>
    <source>
        <strain evidence="10 11">DSM 10502</strain>
    </source>
</reference>
<dbReference type="AlphaFoldDB" id="A0A1M4Z6Y8"/>
<dbReference type="Proteomes" id="UP000184404">
    <property type="component" value="Unassembled WGS sequence"/>
</dbReference>
<name>A0A1M4Z6Y8_9FIRM</name>
<evidence type="ECO:0000256" key="1">
    <source>
        <dbReference type="ARBA" id="ARBA00004651"/>
    </source>
</evidence>
<keyword evidence="11" id="KW-1185">Reference proteome</keyword>
<feature type="transmembrane region" description="Helical" evidence="9">
    <location>
        <begin position="131"/>
        <end position="152"/>
    </location>
</feature>
<evidence type="ECO:0000256" key="4">
    <source>
        <dbReference type="ARBA" id="ARBA00022475"/>
    </source>
</evidence>
<feature type="transmembrane region" description="Helical" evidence="9">
    <location>
        <begin position="27"/>
        <end position="44"/>
    </location>
</feature>
<evidence type="ECO:0000256" key="6">
    <source>
        <dbReference type="ARBA" id="ARBA00022989"/>
    </source>
</evidence>
<evidence type="ECO:0000256" key="7">
    <source>
        <dbReference type="ARBA" id="ARBA00023136"/>
    </source>
</evidence>
<evidence type="ECO:0000256" key="2">
    <source>
        <dbReference type="ARBA" id="ARBA00010692"/>
    </source>
</evidence>
<sequence length="193" mass="20617">MINQDSTINLNEAAQPKETQVQTMTKMALCIALCCVSAFISFPLPFTPGLVTALTMALGVTAFVLTPKQTFITVTLYVLMGGIGLPVFPGGMGGLGRLLGPTGGFYLVWPLVYTIVSCFKGKEINMKRYALVNILFGVPLTYVGGLISMMLVMDVGLWQGLVMAVFPFIPGDIMKAVAAAFVGVKVNKVLANR</sequence>
<feature type="transmembrane region" description="Helical" evidence="9">
    <location>
        <begin position="98"/>
        <end position="119"/>
    </location>
</feature>
<dbReference type="PANTHER" id="PTHR34295:SF4">
    <property type="entry name" value="BIOTIN TRANSPORTER BIOY-RELATED"/>
    <property type="match status" value="1"/>
</dbReference>
<dbReference type="EMBL" id="FQUG01000007">
    <property type="protein sequence ID" value="SHF13755.1"/>
    <property type="molecule type" value="Genomic_DNA"/>
</dbReference>
<dbReference type="InterPro" id="IPR003784">
    <property type="entry name" value="BioY"/>
</dbReference>
<keyword evidence="4 8" id="KW-1003">Cell membrane</keyword>
<keyword evidence="5 9" id="KW-0812">Transmembrane</keyword>
<keyword evidence="6 9" id="KW-1133">Transmembrane helix</keyword>
<evidence type="ECO:0000313" key="10">
    <source>
        <dbReference type="EMBL" id="SHF13755.1"/>
    </source>
</evidence>
<keyword evidence="7 8" id="KW-0472">Membrane</keyword>
<evidence type="ECO:0000256" key="5">
    <source>
        <dbReference type="ARBA" id="ARBA00022692"/>
    </source>
</evidence>
<dbReference type="Pfam" id="PF02632">
    <property type="entry name" value="BioY"/>
    <property type="match status" value="1"/>
</dbReference>
<feature type="transmembrane region" description="Helical" evidence="9">
    <location>
        <begin position="158"/>
        <end position="184"/>
    </location>
</feature>
<dbReference type="PANTHER" id="PTHR34295">
    <property type="entry name" value="BIOTIN TRANSPORTER BIOY"/>
    <property type="match status" value="1"/>
</dbReference>
<dbReference type="Gene3D" id="1.10.1760.20">
    <property type="match status" value="1"/>
</dbReference>
<dbReference type="GO" id="GO:0015225">
    <property type="term" value="F:biotin transmembrane transporter activity"/>
    <property type="evidence" value="ECO:0007669"/>
    <property type="project" value="UniProtKB-UniRule"/>
</dbReference>
<organism evidence="10 11">
    <name type="scientific">Schwartzia succinivorans DSM 10502</name>
    <dbReference type="NCBI Taxonomy" id="1123243"/>
    <lineage>
        <taxon>Bacteria</taxon>
        <taxon>Bacillati</taxon>
        <taxon>Bacillota</taxon>
        <taxon>Negativicutes</taxon>
        <taxon>Selenomonadales</taxon>
        <taxon>Selenomonadaceae</taxon>
        <taxon>Schwartzia</taxon>
    </lineage>
</organism>
<gene>
    <name evidence="10" type="ORF">SAMN02745190_01944</name>
</gene>
<evidence type="ECO:0000256" key="3">
    <source>
        <dbReference type="ARBA" id="ARBA00022448"/>
    </source>
</evidence>
<dbReference type="OrthoDB" id="9803495at2"/>
<dbReference type="GO" id="GO:0005886">
    <property type="term" value="C:plasma membrane"/>
    <property type="evidence" value="ECO:0007669"/>
    <property type="project" value="UniProtKB-SubCell"/>
</dbReference>
<protein>
    <recommendedName>
        <fullName evidence="8">Biotin transporter</fullName>
    </recommendedName>
</protein>
<accession>A0A1M4Z6Y8</accession>
<evidence type="ECO:0000313" key="11">
    <source>
        <dbReference type="Proteomes" id="UP000184404"/>
    </source>
</evidence>
<comment type="subcellular location">
    <subcellularLocation>
        <location evidence="1 8">Cell membrane</location>
        <topology evidence="1 8">Multi-pass membrane protein</topology>
    </subcellularLocation>
</comment>